<organism evidence="2 3">
    <name type="scientific">Shewanella livingstonensis</name>
    <dbReference type="NCBI Taxonomy" id="150120"/>
    <lineage>
        <taxon>Bacteria</taxon>
        <taxon>Pseudomonadati</taxon>
        <taxon>Pseudomonadota</taxon>
        <taxon>Gammaproteobacteria</taxon>
        <taxon>Alteromonadales</taxon>
        <taxon>Shewanellaceae</taxon>
        <taxon>Shewanella</taxon>
    </lineage>
</organism>
<evidence type="ECO:0000313" key="3">
    <source>
        <dbReference type="Proteomes" id="UP000278035"/>
    </source>
</evidence>
<evidence type="ECO:0000313" key="2">
    <source>
        <dbReference type="EMBL" id="AZG74835.1"/>
    </source>
</evidence>
<reference evidence="3" key="1">
    <citation type="submission" date="2018-11" db="EMBL/GenBank/DDBJ databases">
        <title>Shewanella sp. M2.</title>
        <authorList>
            <person name="Hwang Y.J."/>
            <person name="Hwang C.Y."/>
        </authorList>
    </citation>
    <scope>NUCLEOTIDE SEQUENCE [LARGE SCALE GENOMIC DNA]</scope>
    <source>
        <strain evidence="3">LMG 19866</strain>
    </source>
</reference>
<dbReference type="KEGG" id="slj:EGC82_20030"/>
<name>A0A3G8M0A2_9GAMM</name>
<keyword evidence="3" id="KW-1185">Reference proteome</keyword>
<proteinExistence type="predicted"/>
<dbReference type="Pfam" id="PF24731">
    <property type="entry name" value="DUF7683"/>
    <property type="match status" value="1"/>
</dbReference>
<feature type="domain" description="DUF7683" evidence="1">
    <location>
        <begin position="3"/>
        <end position="73"/>
    </location>
</feature>
<protein>
    <recommendedName>
        <fullName evidence="1">DUF7683 domain-containing protein</fullName>
    </recommendedName>
</protein>
<dbReference type="RefSeq" id="WP_124732312.1">
    <property type="nucleotide sequence ID" value="NZ_CBCSKC010000066.1"/>
</dbReference>
<evidence type="ECO:0000259" key="1">
    <source>
        <dbReference type="Pfam" id="PF24731"/>
    </source>
</evidence>
<dbReference type="InterPro" id="IPR056100">
    <property type="entry name" value="DUF7683"/>
</dbReference>
<dbReference type="OrthoDB" id="7849865at2"/>
<sequence>MSKWYVVWYEKNGEKMIGEQSIALTLPEIREVLGVEADNPLEGCWPVKEGAAKHLSERVDMTINLVKFDYFLESYS</sequence>
<gene>
    <name evidence="2" type="ORF">EGC82_20030</name>
</gene>
<accession>A0A3G8M0A2</accession>
<dbReference type="EMBL" id="CP034015">
    <property type="protein sequence ID" value="AZG74835.1"/>
    <property type="molecule type" value="Genomic_DNA"/>
</dbReference>
<dbReference type="AlphaFoldDB" id="A0A3G8M0A2"/>
<dbReference type="Proteomes" id="UP000278035">
    <property type="component" value="Chromosome"/>
</dbReference>